<reference evidence="2 3" key="1">
    <citation type="submission" date="2024-06" db="EMBL/GenBank/DDBJ databases">
        <title>A chromosome-level genome assembly of beet webworm, Loxostege sticticalis.</title>
        <authorList>
            <person name="Zhang Y."/>
        </authorList>
    </citation>
    <scope>NUCLEOTIDE SEQUENCE [LARGE SCALE GENOMIC DNA]</scope>
    <source>
        <strain evidence="2">AQ026</strain>
        <tissue evidence="2">Whole body</tissue>
    </source>
</reference>
<sequence length="915" mass="106577">MKKGSEKNLILKNYKLAASYSRDQRRGGTCILINKEIDFLKIDITQAIDYTFECCAIELPQYKVIIVCIYRTPTSNTEIFLRQLQSLLHMLSRKRNKRIILCGDWNIDLLQTNKNSTELKSLLSNNNMTSYINTPTRKKACLDLIVSNIKHNVKSEVHYLCLSDHETGQSLTFEVEANSNVCHRYTTMFECKRDMCEENIEKFLQCISSLTFSEVIAENDMEKAFTSFYDTLVLFYKLCFPIIKVKLSNKPVRNSWLTKGIKRCCIHKRQLYLKYRLTSNNKHIKQQYLKYSRILKKCIYQAQKNNNTKYICKSKNICKTTWDIVKQYTHDINSKTEIQNIRTDNNNFINDPEKISEEFNKFYISLTNKSIDREIDYKKVITDIPIHHNSIYLTPVHENDILKIIRNLKQTNSTGYDGINTKIIKKSAIPIVIPLTHIINLSLVQGKFPTELKRSVVKPLHKTGARSELGNYRPITLIPILSKIFEKVMYDKVYNFLSVERLLKEEQFGFRRNSSTTLACFNLIKELTQNLNNKLHTIAIFLDMSKAFDYVCHKLLLCKLERYGIRGNALSWLESYLNNRDQCVEITKTSQNIKKIYSSSYSFNRCGVPQGSVLGPLMFLVYINDLPNVIDQKCILFADDTTLIIKSKSLSDLERIANCNLEKVVQWLENNNLTINVSKTKFIKFQTSHCVNINNKLDINYKNNAIDNVQSTKFLGIVIDNFCNWKAHIDSLVNKLDRFVYALNRIRQVASQEAAVMAYNGYVSSTLRYGLILWGNSVDAQRAFVLQKKCIRSICGAHYLDSCKPLFKKLNILPLPCLYIFEIGNFVHKYDGLFKKNKDYQHRGRRGERLCIPPQRLALCSRNSYCMAVRIYNKIPDNFKKLTFVEFRSKLQNFLMNKLYYTVNEFLNDKLTIVN</sequence>
<name>A0ABR3HR44_LOXSC</name>
<accession>A0ABR3HR44</accession>
<evidence type="ECO:0000313" key="3">
    <source>
        <dbReference type="Proteomes" id="UP001549920"/>
    </source>
</evidence>
<feature type="domain" description="Reverse transcriptase" evidence="1">
    <location>
        <begin position="441"/>
        <end position="719"/>
    </location>
</feature>
<dbReference type="Proteomes" id="UP001549920">
    <property type="component" value="Unassembled WGS sequence"/>
</dbReference>
<dbReference type="CDD" id="cd01650">
    <property type="entry name" value="RT_nLTR_like"/>
    <property type="match status" value="1"/>
</dbReference>
<dbReference type="InterPro" id="IPR043502">
    <property type="entry name" value="DNA/RNA_pol_sf"/>
</dbReference>
<dbReference type="Pfam" id="PF00078">
    <property type="entry name" value="RVT_1"/>
    <property type="match status" value="1"/>
</dbReference>
<protein>
    <recommendedName>
        <fullName evidence="1">Reverse transcriptase domain-containing protein</fullName>
    </recommendedName>
</protein>
<evidence type="ECO:0000313" key="2">
    <source>
        <dbReference type="EMBL" id="KAL0879039.1"/>
    </source>
</evidence>
<keyword evidence="3" id="KW-1185">Reference proteome</keyword>
<comment type="caution">
    <text evidence="2">The sequence shown here is derived from an EMBL/GenBank/DDBJ whole genome shotgun (WGS) entry which is preliminary data.</text>
</comment>
<dbReference type="SUPFAM" id="SSF56219">
    <property type="entry name" value="DNase I-like"/>
    <property type="match status" value="1"/>
</dbReference>
<evidence type="ECO:0000259" key="1">
    <source>
        <dbReference type="PROSITE" id="PS50878"/>
    </source>
</evidence>
<dbReference type="PROSITE" id="PS50878">
    <property type="entry name" value="RT_POL"/>
    <property type="match status" value="1"/>
</dbReference>
<proteinExistence type="predicted"/>
<dbReference type="Pfam" id="PF03372">
    <property type="entry name" value="Exo_endo_phos"/>
    <property type="match status" value="1"/>
</dbReference>
<dbReference type="EMBL" id="JBEUOH010000015">
    <property type="protein sequence ID" value="KAL0879039.1"/>
    <property type="molecule type" value="Genomic_DNA"/>
</dbReference>
<organism evidence="2 3">
    <name type="scientific">Loxostege sticticalis</name>
    <name type="common">Beet webworm moth</name>
    <dbReference type="NCBI Taxonomy" id="481309"/>
    <lineage>
        <taxon>Eukaryota</taxon>
        <taxon>Metazoa</taxon>
        <taxon>Ecdysozoa</taxon>
        <taxon>Arthropoda</taxon>
        <taxon>Hexapoda</taxon>
        <taxon>Insecta</taxon>
        <taxon>Pterygota</taxon>
        <taxon>Neoptera</taxon>
        <taxon>Endopterygota</taxon>
        <taxon>Lepidoptera</taxon>
        <taxon>Glossata</taxon>
        <taxon>Ditrysia</taxon>
        <taxon>Pyraloidea</taxon>
        <taxon>Crambidae</taxon>
        <taxon>Pyraustinae</taxon>
        <taxon>Loxostege</taxon>
    </lineage>
</organism>
<dbReference type="PANTHER" id="PTHR33332">
    <property type="entry name" value="REVERSE TRANSCRIPTASE DOMAIN-CONTAINING PROTEIN"/>
    <property type="match status" value="1"/>
</dbReference>
<gene>
    <name evidence="2" type="ORF">ABMA27_004006</name>
</gene>
<dbReference type="InterPro" id="IPR000477">
    <property type="entry name" value="RT_dom"/>
</dbReference>
<dbReference type="Gene3D" id="3.60.10.10">
    <property type="entry name" value="Endonuclease/exonuclease/phosphatase"/>
    <property type="match status" value="1"/>
</dbReference>
<dbReference type="SUPFAM" id="SSF56672">
    <property type="entry name" value="DNA/RNA polymerases"/>
    <property type="match status" value="1"/>
</dbReference>
<dbReference type="InterPro" id="IPR036691">
    <property type="entry name" value="Endo/exonu/phosph_ase_sf"/>
</dbReference>
<dbReference type="InterPro" id="IPR005135">
    <property type="entry name" value="Endo/exonuclease/phosphatase"/>
</dbReference>